<dbReference type="Gene3D" id="2.40.10.220">
    <property type="entry name" value="predicted glycosyltransferase like domains"/>
    <property type="match status" value="1"/>
</dbReference>
<dbReference type="KEGG" id="slac:SKTS_10810"/>
<gene>
    <name evidence="2" type="primary">pilZ</name>
    <name evidence="2" type="ORF">SKTS_10810</name>
</gene>
<name>A0A6F8VBR2_9PROT</name>
<evidence type="ECO:0000313" key="3">
    <source>
        <dbReference type="Proteomes" id="UP000502260"/>
    </source>
</evidence>
<organism evidence="2 3">
    <name type="scientific">Sulfurimicrobium lacus</name>
    <dbReference type="NCBI Taxonomy" id="2715678"/>
    <lineage>
        <taxon>Bacteria</taxon>
        <taxon>Pseudomonadati</taxon>
        <taxon>Pseudomonadota</taxon>
        <taxon>Betaproteobacteria</taxon>
        <taxon>Nitrosomonadales</taxon>
        <taxon>Sulfuricellaceae</taxon>
        <taxon>Sulfurimicrobium</taxon>
    </lineage>
</organism>
<dbReference type="GO" id="GO:0035438">
    <property type="term" value="F:cyclic-di-GMP binding"/>
    <property type="evidence" value="ECO:0007669"/>
    <property type="project" value="InterPro"/>
</dbReference>
<accession>A0A6F8VBR2</accession>
<keyword evidence="3" id="KW-1185">Reference proteome</keyword>
<evidence type="ECO:0000313" key="2">
    <source>
        <dbReference type="EMBL" id="BCB26195.1"/>
    </source>
</evidence>
<dbReference type="EMBL" id="AP022853">
    <property type="protein sequence ID" value="BCB26195.1"/>
    <property type="molecule type" value="Genomic_DNA"/>
</dbReference>
<proteinExistence type="predicted"/>
<dbReference type="Pfam" id="PF07238">
    <property type="entry name" value="PilZ"/>
    <property type="match status" value="1"/>
</dbReference>
<evidence type="ECO:0000259" key="1">
    <source>
        <dbReference type="Pfam" id="PF07238"/>
    </source>
</evidence>
<sequence>MAEAEKKPSLARPGVLSLSIKEKPALYAAYMPFIKGGGIFIPTTKSYRLGDEVFMLLTLMDDPNKLPVAGKVAWITPAEAQGNKSQGIGVQFSDNESGIAARNKIEGLLGGNLTSTRPTHTM</sequence>
<dbReference type="Proteomes" id="UP000502260">
    <property type="component" value="Chromosome"/>
</dbReference>
<protein>
    <submittedName>
        <fullName evidence="2">Type IV fimbriae assembly protein</fullName>
    </submittedName>
</protein>
<dbReference type="InterPro" id="IPR009875">
    <property type="entry name" value="PilZ_domain"/>
</dbReference>
<dbReference type="AlphaFoldDB" id="A0A6F8VBR2"/>
<reference evidence="3" key="1">
    <citation type="submission" date="2020-03" db="EMBL/GenBank/DDBJ databases">
        <title>Complete genome sequence of sulfur-oxidizing bacterium skT11.</title>
        <authorList>
            <person name="Kanda M."/>
            <person name="Kojima H."/>
            <person name="Fukui M."/>
        </authorList>
    </citation>
    <scope>NUCLEOTIDE SEQUENCE [LARGE SCALE GENOMIC DNA]</scope>
    <source>
        <strain evidence="3">skT11</strain>
    </source>
</reference>
<dbReference type="RefSeq" id="WP_173061476.1">
    <property type="nucleotide sequence ID" value="NZ_AP022853.1"/>
</dbReference>
<feature type="domain" description="PilZ" evidence="1">
    <location>
        <begin position="18"/>
        <end position="107"/>
    </location>
</feature>